<reference evidence="4 5" key="1">
    <citation type="submission" date="2020-04" db="EMBL/GenBank/DDBJ databases">
        <title>Gordonia sp. nov. TBRC 11910.</title>
        <authorList>
            <person name="Suriyachadkun C."/>
        </authorList>
    </citation>
    <scope>NUCLEOTIDE SEQUENCE [LARGE SCALE GENOMIC DNA]</scope>
    <source>
        <strain evidence="4 5">TBRC 11910</strain>
    </source>
</reference>
<dbReference type="InterPro" id="IPR050268">
    <property type="entry name" value="NADH-dep_flavin_reductase"/>
</dbReference>
<dbReference type="PANTHER" id="PTHR30466">
    <property type="entry name" value="FLAVIN REDUCTASE"/>
    <property type="match status" value="1"/>
</dbReference>
<dbReference type="Gene3D" id="2.30.110.10">
    <property type="entry name" value="Electron Transport, Fmn-binding Protein, Chain A"/>
    <property type="match status" value="1"/>
</dbReference>
<dbReference type="SMART" id="SM00903">
    <property type="entry name" value="Flavin_Reduct"/>
    <property type="match status" value="1"/>
</dbReference>
<accession>A0A848L3D4</accession>
<organism evidence="4 5">
    <name type="scientific">Gordonia asplenii</name>
    <dbReference type="NCBI Taxonomy" id="2725283"/>
    <lineage>
        <taxon>Bacteria</taxon>
        <taxon>Bacillati</taxon>
        <taxon>Actinomycetota</taxon>
        <taxon>Actinomycetes</taxon>
        <taxon>Mycobacteriales</taxon>
        <taxon>Gordoniaceae</taxon>
        <taxon>Gordonia</taxon>
    </lineage>
</organism>
<dbReference type="InterPro" id="IPR002563">
    <property type="entry name" value="Flavin_Rdtase-like_dom"/>
</dbReference>
<dbReference type="RefSeq" id="WP_170196070.1">
    <property type="nucleotide sequence ID" value="NZ_JABBNB010000024.1"/>
</dbReference>
<name>A0A848L3D4_9ACTN</name>
<dbReference type="GO" id="GO:0010181">
    <property type="term" value="F:FMN binding"/>
    <property type="evidence" value="ECO:0007669"/>
    <property type="project" value="InterPro"/>
</dbReference>
<keyword evidence="5" id="KW-1185">Reference proteome</keyword>
<sequence length="165" mass="17713">MQQLHRPFDQRSLRSFYGQMPSSVLALGALVDGAPVGMAVSSFTNVSLEPPLVVVSIRRDSATWPQLASADVIGASMLAEPQRDHGKALSAGDADRRFDDVSHTVTESGAVVVDGAAAWFEAIPGEPIDAGDHYLILLELRSISDHADVAPLVFHRSRFAGVRHD</sequence>
<dbReference type="Proteomes" id="UP000550729">
    <property type="component" value="Unassembled WGS sequence"/>
</dbReference>
<dbReference type="EMBL" id="JABBNB010000024">
    <property type="protein sequence ID" value="NMO03565.1"/>
    <property type="molecule type" value="Genomic_DNA"/>
</dbReference>
<dbReference type="SUPFAM" id="SSF50475">
    <property type="entry name" value="FMN-binding split barrel"/>
    <property type="match status" value="1"/>
</dbReference>
<protein>
    <submittedName>
        <fullName evidence="4">Flavin reductase family protein</fullName>
    </submittedName>
</protein>
<dbReference type="Pfam" id="PF01613">
    <property type="entry name" value="Flavin_Reduct"/>
    <property type="match status" value="1"/>
</dbReference>
<dbReference type="PANTHER" id="PTHR30466:SF11">
    <property type="entry name" value="FLAVIN-DEPENDENT MONOOXYGENASE, REDUCTASE SUBUNIT HSAB"/>
    <property type="match status" value="1"/>
</dbReference>
<gene>
    <name evidence="4" type="ORF">HH308_20320</name>
</gene>
<dbReference type="GO" id="GO:0042602">
    <property type="term" value="F:riboflavin reductase (NADPH) activity"/>
    <property type="evidence" value="ECO:0007669"/>
    <property type="project" value="TreeGrafter"/>
</dbReference>
<proteinExistence type="inferred from homology"/>
<evidence type="ECO:0000313" key="5">
    <source>
        <dbReference type="Proteomes" id="UP000550729"/>
    </source>
</evidence>
<keyword evidence="2" id="KW-0560">Oxidoreductase</keyword>
<evidence type="ECO:0000259" key="3">
    <source>
        <dbReference type="SMART" id="SM00903"/>
    </source>
</evidence>
<feature type="domain" description="Flavin reductase like" evidence="3">
    <location>
        <begin position="17"/>
        <end position="161"/>
    </location>
</feature>
<comment type="similarity">
    <text evidence="1">Belongs to the non-flavoprotein flavin reductase family.</text>
</comment>
<evidence type="ECO:0000256" key="1">
    <source>
        <dbReference type="ARBA" id="ARBA00008898"/>
    </source>
</evidence>
<evidence type="ECO:0000256" key="2">
    <source>
        <dbReference type="ARBA" id="ARBA00023002"/>
    </source>
</evidence>
<evidence type="ECO:0000313" key="4">
    <source>
        <dbReference type="EMBL" id="NMO03565.1"/>
    </source>
</evidence>
<dbReference type="AlphaFoldDB" id="A0A848L3D4"/>
<comment type="caution">
    <text evidence="4">The sequence shown here is derived from an EMBL/GenBank/DDBJ whole genome shotgun (WGS) entry which is preliminary data.</text>
</comment>
<dbReference type="InterPro" id="IPR012349">
    <property type="entry name" value="Split_barrel_FMN-bd"/>
</dbReference>